<evidence type="ECO:0000256" key="1">
    <source>
        <dbReference type="ARBA" id="ARBA00004477"/>
    </source>
</evidence>
<gene>
    <name evidence="11" type="ORF">M0R45_025647</name>
</gene>
<keyword evidence="4" id="KW-0256">Endoplasmic reticulum</keyword>
<evidence type="ECO:0000256" key="7">
    <source>
        <dbReference type="ARBA" id="ARBA00023294"/>
    </source>
</evidence>
<evidence type="ECO:0000256" key="4">
    <source>
        <dbReference type="ARBA" id="ARBA00022824"/>
    </source>
</evidence>
<evidence type="ECO:0000256" key="2">
    <source>
        <dbReference type="ARBA" id="ARBA00022448"/>
    </source>
</evidence>
<evidence type="ECO:0000256" key="8">
    <source>
        <dbReference type="ARBA" id="ARBA00025100"/>
    </source>
</evidence>
<dbReference type="EMBL" id="JBEDUW010000005">
    <property type="protein sequence ID" value="KAK9928515.1"/>
    <property type="molecule type" value="Genomic_DNA"/>
</dbReference>
<feature type="transmembrane region" description="Helical" evidence="10">
    <location>
        <begin position="6"/>
        <end position="29"/>
    </location>
</feature>
<comment type="similarity">
    <text evidence="9">Belongs to the auxin efflux carrier (TC 2.A.69.2) family.</text>
</comment>
<protein>
    <recommendedName>
        <fullName evidence="13">PIN-like protein</fullName>
    </recommendedName>
</protein>
<keyword evidence="2" id="KW-0813">Transport</keyword>
<keyword evidence="7" id="KW-0927">Auxin signaling pathway</keyword>
<proteinExistence type="inferred from homology"/>
<sequence length="421" mass="45884">MQLWTLFITSSIPVLESFLITALGSFLALDRINLFGQDSRDHLNIIVFYVLTPALTGANLAETITLDSMIELWFMPVNILLTFIVGSIFGWILIKLTRPPPQLRGLIVGCCAAGNMGNLLLIIIPAVCEESGSPFGDADTCDTNGLAYWRYGFFSSSNILDLEISLSICVIGGIYLWTYVYNIIRISSDTSIQDSTQTTEISATSDHISCTEPLLSSEDNVDQYALPCTVYEGDAKMTRLGKIKEWMARMNEKLNLKAVFSPPTIGAIVGFAVGLISPIRNLLIGDDAPLAVIDDSTSLLGDAAIPLLTMIIGGNLVKGLRMSEIRKSILIGIIIVKYIAVPLTGILVVKAAVKFGLVSNDPLYLFVLLLQFAVPPAMNIATITQLFGQGQGECSVIMLWTYIFASLSLTVWCAFFLWLVA</sequence>
<dbReference type="PANTHER" id="PTHR31651:SF33">
    <property type="entry name" value="PROTEIN PIN-LIKES 1"/>
    <property type="match status" value="1"/>
</dbReference>
<dbReference type="GO" id="GO:0080162">
    <property type="term" value="P:endoplasmic reticulum to cytosol auxin transport"/>
    <property type="evidence" value="ECO:0007669"/>
    <property type="project" value="InterPro"/>
</dbReference>
<feature type="transmembrane region" description="Helical" evidence="10">
    <location>
        <begin position="363"/>
        <end position="387"/>
    </location>
</feature>
<feature type="transmembrane region" description="Helical" evidence="10">
    <location>
        <begin position="329"/>
        <end position="351"/>
    </location>
</feature>
<reference evidence="11 12" key="1">
    <citation type="journal article" date="2023" name="G3 (Bethesda)">
        <title>A chromosome-length genome assembly and annotation of blackberry (Rubus argutus, cv. 'Hillquist').</title>
        <authorList>
            <person name="Bruna T."/>
            <person name="Aryal R."/>
            <person name="Dudchenko O."/>
            <person name="Sargent D.J."/>
            <person name="Mead D."/>
            <person name="Buti M."/>
            <person name="Cavallini A."/>
            <person name="Hytonen T."/>
            <person name="Andres J."/>
            <person name="Pham M."/>
            <person name="Weisz D."/>
            <person name="Mascagni F."/>
            <person name="Usai G."/>
            <person name="Natali L."/>
            <person name="Bassil N."/>
            <person name="Fernandez G.E."/>
            <person name="Lomsadze A."/>
            <person name="Armour M."/>
            <person name="Olukolu B."/>
            <person name="Poorten T."/>
            <person name="Britton C."/>
            <person name="Davik J."/>
            <person name="Ashrafi H."/>
            <person name="Aiden E.L."/>
            <person name="Borodovsky M."/>
            <person name="Worthington M."/>
        </authorList>
    </citation>
    <scope>NUCLEOTIDE SEQUENCE [LARGE SCALE GENOMIC DNA]</scope>
    <source>
        <strain evidence="11">PI 553951</strain>
    </source>
</reference>
<dbReference type="AlphaFoldDB" id="A0AAW1WYT4"/>
<dbReference type="InterPro" id="IPR004776">
    <property type="entry name" value="Mem_transp_PIN-like"/>
</dbReference>
<dbReference type="InterPro" id="IPR045033">
    <property type="entry name" value="PILS1/3/4/5/7"/>
</dbReference>
<dbReference type="GO" id="GO:0005789">
    <property type="term" value="C:endoplasmic reticulum membrane"/>
    <property type="evidence" value="ECO:0007669"/>
    <property type="project" value="UniProtKB-SubCell"/>
</dbReference>
<feature type="transmembrane region" description="Helical" evidence="10">
    <location>
        <begin position="164"/>
        <end position="184"/>
    </location>
</feature>
<name>A0AAW1WYT4_RUBAR</name>
<keyword evidence="12" id="KW-1185">Reference proteome</keyword>
<keyword evidence="3 10" id="KW-0812">Transmembrane</keyword>
<accession>A0AAW1WYT4</accession>
<keyword evidence="5 10" id="KW-1133">Transmembrane helix</keyword>
<evidence type="ECO:0000256" key="10">
    <source>
        <dbReference type="SAM" id="Phobius"/>
    </source>
</evidence>
<feature type="transmembrane region" description="Helical" evidence="10">
    <location>
        <begin position="259"/>
        <end position="279"/>
    </location>
</feature>
<evidence type="ECO:0000313" key="12">
    <source>
        <dbReference type="Proteomes" id="UP001457282"/>
    </source>
</evidence>
<evidence type="ECO:0000313" key="11">
    <source>
        <dbReference type="EMBL" id="KAK9928515.1"/>
    </source>
</evidence>
<dbReference type="GO" id="GO:0009734">
    <property type="term" value="P:auxin-activated signaling pathway"/>
    <property type="evidence" value="ECO:0007669"/>
    <property type="project" value="UniProtKB-KW"/>
</dbReference>
<dbReference type="Pfam" id="PF03547">
    <property type="entry name" value="Mem_trans"/>
    <property type="match status" value="1"/>
</dbReference>
<dbReference type="PANTHER" id="PTHR31651">
    <property type="match status" value="1"/>
</dbReference>
<dbReference type="Proteomes" id="UP001457282">
    <property type="component" value="Unassembled WGS sequence"/>
</dbReference>
<comment type="subcellular location">
    <subcellularLocation>
        <location evidence="1">Endoplasmic reticulum membrane</location>
        <topology evidence="1">Multi-pass membrane protein</topology>
    </subcellularLocation>
</comment>
<evidence type="ECO:0000256" key="6">
    <source>
        <dbReference type="ARBA" id="ARBA00023136"/>
    </source>
</evidence>
<organism evidence="11 12">
    <name type="scientific">Rubus argutus</name>
    <name type="common">Southern blackberry</name>
    <dbReference type="NCBI Taxonomy" id="59490"/>
    <lineage>
        <taxon>Eukaryota</taxon>
        <taxon>Viridiplantae</taxon>
        <taxon>Streptophyta</taxon>
        <taxon>Embryophyta</taxon>
        <taxon>Tracheophyta</taxon>
        <taxon>Spermatophyta</taxon>
        <taxon>Magnoliopsida</taxon>
        <taxon>eudicotyledons</taxon>
        <taxon>Gunneridae</taxon>
        <taxon>Pentapetalae</taxon>
        <taxon>rosids</taxon>
        <taxon>fabids</taxon>
        <taxon>Rosales</taxon>
        <taxon>Rosaceae</taxon>
        <taxon>Rosoideae</taxon>
        <taxon>Rosoideae incertae sedis</taxon>
        <taxon>Rubus</taxon>
    </lineage>
</organism>
<comment type="caution">
    <text evidence="11">The sequence shown here is derived from an EMBL/GenBank/DDBJ whole genome shotgun (WGS) entry which is preliminary data.</text>
</comment>
<evidence type="ECO:0000256" key="3">
    <source>
        <dbReference type="ARBA" id="ARBA00022692"/>
    </source>
</evidence>
<keyword evidence="6 10" id="KW-0472">Membrane</keyword>
<feature type="transmembrane region" description="Helical" evidence="10">
    <location>
        <begin position="73"/>
        <end position="94"/>
    </location>
</feature>
<evidence type="ECO:0000256" key="9">
    <source>
        <dbReference type="ARBA" id="ARBA00025752"/>
    </source>
</evidence>
<feature type="transmembrane region" description="Helical" evidence="10">
    <location>
        <begin position="399"/>
        <end position="420"/>
    </location>
</feature>
<evidence type="ECO:0008006" key="13">
    <source>
        <dbReference type="Google" id="ProtNLM"/>
    </source>
</evidence>
<feature type="transmembrane region" description="Helical" evidence="10">
    <location>
        <begin position="299"/>
        <end position="317"/>
    </location>
</feature>
<comment type="function">
    <text evidence="8">Involved in cellular auxin homeostasis by regulating auxin metabolism. Regulates intracellular auxin accumulation at the endoplasmic reticulum and thus auxin availability for nuclear auxin signaling.</text>
</comment>
<evidence type="ECO:0000256" key="5">
    <source>
        <dbReference type="ARBA" id="ARBA00022989"/>
    </source>
</evidence>
<feature type="transmembrane region" description="Helical" evidence="10">
    <location>
        <begin position="106"/>
        <end position="127"/>
    </location>
</feature>